<dbReference type="EMBL" id="JANFYS010000324">
    <property type="protein sequence ID" value="MCQ4772055.1"/>
    <property type="molecule type" value="Genomic_DNA"/>
</dbReference>
<evidence type="ECO:0000256" key="1">
    <source>
        <dbReference type="SAM" id="MobiDB-lite"/>
    </source>
</evidence>
<feature type="region of interest" description="Disordered" evidence="1">
    <location>
        <begin position="1"/>
        <end position="27"/>
    </location>
</feature>
<dbReference type="RefSeq" id="WP_256303390.1">
    <property type="nucleotide sequence ID" value="NZ_JANFYS010000006.1"/>
</dbReference>
<accession>A0AAW5JXW3</accession>
<evidence type="ECO:0000313" key="3">
    <source>
        <dbReference type="EMBL" id="MCQ4772055.1"/>
    </source>
</evidence>
<feature type="compositionally biased region" description="Basic and acidic residues" evidence="1">
    <location>
        <begin position="1"/>
        <end position="11"/>
    </location>
</feature>
<organism evidence="3 4">
    <name type="scientific">Intestinimonas massiliensis</name>
    <name type="common">ex Afouda et al. 2020</name>
    <dbReference type="NCBI Taxonomy" id="1673721"/>
    <lineage>
        <taxon>Bacteria</taxon>
        <taxon>Bacillati</taxon>
        <taxon>Bacillota</taxon>
        <taxon>Clostridia</taxon>
        <taxon>Eubacteriales</taxon>
        <taxon>Intestinimonas</taxon>
    </lineage>
</organism>
<gene>
    <name evidence="2" type="ORF">NE579_04205</name>
    <name evidence="3" type="ORF">NE579_16775</name>
</gene>
<dbReference type="AlphaFoldDB" id="A0AAW5JXW3"/>
<reference evidence="3" key="1">
    <citation type="submission" date="2022-06" db="EMBL/GenBank/DDBJ databases">
        <title>Isolation of gut microbiota from human fecal samples.</title>
        <authorList>
            <person name="Pamer E.G."/>
            <person name="Barat B."/>
            <person name="Waligurski E."/>
            <person name="Medina S."/>
            <person name="Paddock L."/>
            <person name="Mostad J."/>
        </authorList>
    </citation>
    <scope>NUCLEOTIDE SEQUENCE</scope>
    <source>
        <strain evidence="3">DFI.9.91</strain>
    </source>
</reference>
<dbReference type="EMBL" id="JANFYS010000006">
    <property type="protein sequence ID" value="MCQ4769672.1"/>
    <property type="molecule type" value="Genomic_DNA"/>
</dbReference>
<sequence length="41" mass="5005">MRRERTRRLCPEEDDQRGQMNRLPGTGRWTDWLLQSTEETV</sequence>
<proteinExistence type="predicted"/>
<protein>
    <submittedName>
        <fullName evidence="3">Uncharacterized protein</fullName>
    </submittedName>
</protein>
<evidence type="ECO:0000313" key="4">
    <source>
        <dbReference type="Proteomes" id="UP001204562"/>
    </source>
</evidence>
<comment type="caution">
    <text evidence="3">The sequence shown here is derived from an EMBL/GenBank/DDBJ whole genome shotgun (WGS) entry which is preliminary data.</text>
</comment>
<name>A0AAW5JXW3_9FIRM</name>
<dbReference type="Proteomes" id="UP001204562">
    <property type="component" value="Unassembled WGS sequence"/>
</dbReference>
<evidence type="ECO:0000313" key="2">
    <source>
        <dbReference type="EMBL" id="MCQ4769672.1"/>
    </source>
</evidence>